<reference evidence="11 12" key="1">
    <citation type="journal article" date="2016" name="Genome Biol. Evol.">
        <title>Divergent and convergent evolution of fungal pathogenicity.</title>
        <authorList>
            <person name="Shang Y."/>
            <person name="Xiao G."/>
            <person name="Zheng P."/>
            <person name="Cen K."/>
            <person name="Zhan S."/>
            <person name="Wang C."/>
        </authorList>
    </citation>
    <scope>NUCLEOTIDE SEQUENCE [LARGE SCALE GENOMIC DNA]</scope>
    <source>
        <strain evidence="11 12">ARSEF 7405</strain>
    </source>
</reference>
<name>A0A162IIN5_9EURO</name>
<evidence type="ECO:0000256" key="4">
    <source>
        <dbReference type="ARBA" id="ARBA00022723"/>
    </source>
</evidence>
<comment type="caution">
    <text evidence="11">The sequence shown here is derived from an EMBL/GenBank/DDBJ whole genome shotgun (WGS) entry which is preliminary data.</text>
</comment>
<dbReference type="PANTHER" id="PTHR43161:SF25">
    <property type="entry name" value="ALCOHOL DEHYDROGENASE, PUTATIVE (AFU_ORTHOLOGUE AFUA_1G14390)-RELATED"/>
    <property type="match status" value="1"/>
</dbReference>
<dbReference type="InterPro" id="IPR011032">
    <property type="entry name" value="GroES-like_sf"/>
</dbReference>
<dbReference type="InterPro" id="IPR013154">
    <property type="entry name" value="ADH-like_N"/>
</dbReference>
<protein>
    <submittedName>
        <fullName evidence="11">Xylitol dehydrogenase</fullName>
    </submittedName>
</protein>
<dbReference type="PROSITE" id="PS00059">
    <property type="entry name" value="ADH_ZINC"/>
    <property type="match status" value="1"/>
</dbReference>
<evidence type="ECO:0000256" key="3">
    <source>
        <dbReference type="ARBA" id="ARBA00008072"/>
    </source>
</evidence>
<comment type="pathway">
    <text evidence="2">Carbohydrate degradation.</text>
</comment>
<feature type="domain" description="Alcohol dehydrogenase-like N-terminal" evidence="10">
    <location>
        <begin position="30"/>
        <end position="147"/>
    </location>
</feature>
<comment type="cofactor">
    <cofactor evidence="1 8">
        <name>Zn(2+)</name>
        <dbReference type="ChEBI" id="CHEBI:29105"/>
    </cofactor>
</comment>
<dbReference type="Gene3D" id="3.40.50.720">
    <property type="entry name" value="NAD(P)-binding Rossmann-like Domain"/>
    <property type="match status" value="1"/>
</dbReference>
<evidence type="ECO:0000256" key="6">
    <source>
        <dbReference type="ARBA" id="ARBA00023002"/>
    </source>
</evidence>
<dbReference type="GO" id="GO:0008270">
    <property type="term" value="F:zinc ion binding"/>
    <property type="evidence" value="ECO:0007669"/>
    <property type="project" value="InterPro"/>
</dbReference>
<organism evidence="11 12">
    <name type="scientific">Ascosphaera apis ARSEF 7405</name>
    <dbReference type="NCBI Taxonomy" id="392613"/>
    <lineage>
        <taxon>Eukaryota</taxon>
        <taxon>Fungi</taxon>
        <taxon>Dikarya</taxon>
        <taxon>Ascomycota</taxon>
        <taxon>Pezizomycotina</taxon>
        <taxon>Eurotiomycetes</taxon>
        <taxon>Eurotiomycetidae</taxon>
        <taxon>Onygenales</taxon>
        <taxon>Ascosphaeraceae</taxon>
        <taxon>Ascosphaera</taxon>
    </lineage>
</organism>
<dbReference type="Pfam" id="PF08240">
    <property type="entry name" value="ADH_N"/>
    <property type="match status" value="1"/>
</dbReference>
<evidence type="ECO:0000259" key="10">
    <source>
        <dbReference type="Pfam" id="PF08240"/>
    </source>
</evidence>
<dbReference type="GO" id="GO:0003939">
    <property type="term" value="F:L-iditol 2-dehydrogenase (NAD+) activity"/>
    <property type="evidence" value="ECO:0007669"/>
    <property type="project" value="TreeGrafter"/>
</dbReference>
<evidence type="ECO:0000256" key="2">
    <source>
        <dbReference type="ARBA" id="ARBA00004921"/>
    </source>
</evidence>
<dbReference type="Pfam" id="PF00107">
    <property type="entry name" value="ADH_zinc_N"/>
    <property type="match status" value="1"/>
</dbReference>
<dbReference type="GO" id="GO:0006062">
    <property type="term" value="P:sorbitol catabolic process"/>
    <property type="evidence" value="ECO:0007669"/>
    <property type="project" value="TreeGrafter"/>
</dbReference>
<keyword evidence="7" id="KW-0520">NAD</keyword>
<evidence type="ECO:0000313" key="11">
    <source>
        <dbReference type="EMBL" id="KZZ94023.1"/>
    </source>
</evidence>
<dbReference type="InterPro" id="IPR002328">
    <property type="entry name" value="ADH_Zn_CS"/>
</dbReference>
<dbReference type="AlphaFoldDB" id="A0A162IIN5"/>
<evidence type="ECO:0000256" key="1">
    <source>
        <dbReference type="ARBA" id="ARBA00001947"/>
    </source>
</evidence>
<keyword evidence="6" id="KW-0560">Oxidoreductase</keyword>
<dbReference type="CDD" id="cd05285">
    <property type="entry name" value="sorbitol_DH"/>
    <property type="match status" value="1"/>
</dbReference>
<dbReference type="SUPFAM" id="SSF51735">
    <property type="entry name" value="NAD(P)-binding Rossmann-fold domains"/>
    <property type="match status" value="1"/>
</dbReference>
<gene>
    <name evidence="11" type="ORF">AAP_02116</name>
</gene>
<dbReference type="InterPro" id="IPR045306">
    <property type="entry name" value="SDH-like"/>
</dbReference>
<comment type="similarity">
    <text evidence="3 8">Belongs to the zinc-containing alcohol dehydrogenase family.</text>
</comment>
<dbReference type="PANTHER" id="PTHR43161">
    <property type="entry name" value="SORBITOL DEHYDROGENASE"/>
    <property type="match status" value="1"/>
</dbReference>
<dbReference type="SUPFAM" id="SSF50129">
    <property type="entry name" value="GroES-like"/>
    <property type="match status" value="1"/>
</dbReference>
<dbReference type="Gene3D" id="3.90.180.10">
    <property type="entry name" value="Medium-chain alcohol dehydrogenases, catalytic domain"/>
    <property type="match status" value="1"/>
</dbReference>
<accession>A0A162IIN5</accession>
<dbReference type="Proteomes" id="UP000242877">
    <property type="component" value="Unassembled WGS sequence"/>
</dbReference>
<dbReference type="EMBL" id="AZGZ01000007">
    <property type="protein sequence ID" value="KZZ94023.1"/>
    <property type="molecule type" value="Genomic_DNA"/>
</dbReference>
<dbReference type="VEuPathDB" id="FungiDB:AAP_02116"/>
<keyword evidence="12" id="KW-1185">Reference proteome</keyword>
<evidence type="ECO:0000256" key="8">
    <source>
        <dbReference type="RuleBase" id="RU361277"/>
    </source>
</evidence>
<evidence type="ECO:0000313" key="12">
    <source>
        <dbReference type="Proteomes" id="UP000242877"/>
    </source>
</evidence>
<dbReference type="InterPro" id="IPR013149">
    <property type="entry name" value="ADH-like_C"/>
</dbReference>
<dbReference type="OrthoDB" id="5363962at2759"/>
<proteinExistence type="inferred from homology"/>
<evidence type="ECO:0000256" key="7">
    <source>
        <dbReference type="ARBA" id="ARBA00023027"/>
    </source>
</evidence>
<feature type="domain" description="Alcohol dehydrogenase-like C-terminal" evidence="9">
    <location>
        <begin position="201"/>
        <end position="348"/>
    </location>
</feature>
<dbReference type="InterPro" id="IPR036291">
    <property type="entry name" value="NAD(P)-bd_dom_sf"/>
</dbReference>
<evidence type="ECO:0000259" key="9">
    <source>
        <dbReference type="Pfam" id="PF00107"/>
    </source>
</evidence>
<sequence length="402" mass="42842">MANKTMKAIVLHGAKDMRIEDRPIPVPQGGELQIAITATGLCGSDLHYYNHGRNGDFVVKHPYCLGHESIGTVLSLGPDVAPSDFKPGDRVALEVGLPCLKCTLCRTGRYNICRTLRFRSSAKTHPHLDGTLMGVTTHTAQLTHKLPSHMTDREGALLEPLAVCIHAINRSRKITEEEVSVAKQLGEEPAALVFGAGAMGLLLASALAATQPFTKIIIADIAEARLDVAKKLPFGNKIQTHLIPLPPRTESKPTPDEENTIAQETAASLLEKFAVPQGFARTYDCTGAPPCIRTAIHSTQPGGSLTLIGMGGPSNPNIPLSAAALKEVDIIGVFRYDGSCYPAAIDLMGGREMKGVADCVVTHEVGLEDGVRGFELAGKGIDEEGKTVVKVVVLGEKDRRSA</sequence>
<evidence type="ECO:0000256" key="5">
    <source>
        <dbReference type="ARBA" id="ARBA00022833"/>
    </source>
</evidence>
<keyword evidence="5 8" id="KW-0862">Zinc</keyword>
<keyword evidence="4 8" id="KW-0479">Metal-binding</keyword>